<organism evidence="1 2">
    <name type="scientific">Paracraurococcus lichenis</name>
    <dbReference type="NCBI Taxonomy" id="3064888"/>
    <lineage>
        <taxon>Bacteria</taxon>
        <taxon>Pseudomonadati</taxon>
        <taxon>Pseudomonadota</taxon>
        <taxon>Alphaproteobacteria</taxon>
        <taxon>Acetobacterales</taxon>
        <taxon>Roseomonadaceae</taxon>
        <taxon>Paracraurococcus</taxon>
    </lineage>
</organism>
<comment type="caution">
    <text evidence="1">The sequence shown here is derived from an EMBL/GenBank/DDBJ whole genome shotgun (WGS) entry which is preliminary data.</text>
</comment>
<evidence type="ECO:0008006" key="3">
    <source>
        <dbReference type="Google" id="ProtNLM"/>
    </source>
</evidence>
<dbReference type="PANTHER" id="PTHR37816">
    <property type="entry name" value="YALI0E33011P"/>
    <property type="match status" value="1"/>
</dbReference>
<proteinExistence type="predicted"/>
<dbReference type="Proteomes" id="UP001243009">
    <property type="component" value="Unassembled WGS sequence"/>
</dbReference>
<name>A0ABT9E0M8_9PROT</name>
<evidence type="ECO:0000313" key="1">
    <source>
        <dbReference type="EMBL" id="MDO9709683.1"/>
    </source>
</evidence>
<dbReference type="RefSeq" id="WP_305104550.1">
    <property type="nucleotide sequence ID" value="NZ_JAUTWS010000013.1"/>
</dbReference>
<reference evidence="1 2" key="1">
    <citation type="submission" date="2023-08" db="EMBL/GenBank/DDBJ databases">
        <title>The draft genome sequence of Paracraurococcus sp. LOR1-02.</title>
        <authorList>
            <person name="Kingkaew E."/>
            <person name="Tanasupawat S."/>
        </authorList>
    </citation>
    <scope>NUCLEOTIDE SEQUENCE [LARGE SCALE GENOMIC DNA]</scope>
    <source>
        <strain evidence="1 2">LOR1-02</strain>
    </source>
</reference>
<dbReference type="InterPro" id="IPR027417">
    <property type="entry name" value="P-loop_NTPase"/>
</dbReference>
<sequence>MLATEPVARSRGQRRSVLPMRKVAVFGNAGGGKSTLARRLAEITGLPLFVTDVIQFRDGRFRADAADGGRLSRDAYERLHDDILGRDAWIIDGFDDIALAWKRFEAADTLVHIDLPVALHYWGVTKRLAQGLFRTPGGWPQDAPVWASSLSSYRVVWPCHRRLTPRYRRLVAAATSKRTYRLRSHSDIRCFLRSVETEQRARREAA</sequence>
<gene>
    <name evidence="1" type="ORF">Q7A36_15125</name>
</gene>
<dbReference type="Gene3D" id="3.40.50.300">
    <property type="entry name" value="P-loop containing nucleotide triphosphate hydrolases"/>
    <property type="match status" value="1"/>
</dbReference>
<dbReference type="EMBL" id="JAUTWS010000013">
    <property type="protein sequence ID" value="MDO9709683.1"/>
    <property type="molecule type" value="Genomic_DNA"/>
</dbReference>
<dbReference type="InterPro" id="IPR052922">
    <property type="entry name" value="Cytidylate_Kinase-2"/>
</dbReference>
<accession>A0ABT9E0M8</accession>
<protein>
    <recommendedName>
        <fullName evidence="3">Adenylate kinase</fullName>
    </recommendedName>
</protein>
<dbReference type="SUPFAM" id="SSF52540">
    <property type="entry name" value="P-loop containing nucleoside triphosphate hydrolases"/>
    <property type="match status" value="1"/>
</dbReference>
<evidence type="ECO:0000313" key="2">
    <source>
        <dbReference type="Proteomes" id="UP001243009"/>
    </source>
</evidence>
<keyword evidence="2" id="KW-1185">Reference proteome</keyword>
<dbReference type="PANTHER" id="PTHR37816:SF1">
    <property type="entry name" value="TOXIN"/>
    <property type="match status" value="1"/>
</dbReference>